<evidence type="ECO:0000313" key="8">
    <source>
        <dbReference type="Proteomes" id="UP000317078"/>
    </source>
</evidence>
<dbReference type="GO" id="GO:0032049">
    <property type="term" value="P:cardiolipin biosynthetic process"/>
    <property type="evidence" value="ECO:0007669"/>
    <property type="project" value="UniProtKB-ARBA"/>
</dbReference>
<dbReference type="PANTHER" id="PTHR21248:SF12">
    <property type="entry name" value="CARDIOLIPIN SYNTHASE C"/>
    <property type="match status" value="1"/>
</dbReference>
<evidence type="ECO:0000256" key="3">
    <source>
        <dbReference type="ARBA" id="ARBA00018392"/>
    </source>
</evidence>
<keyword evidence="4" id="KW-0964">Secreted</keyword>
<dbReference type="Proteomes" id="UP000317078">
    <property type="component" value="Unassembled WGS sequence"/>
</dbReference>
<feature type="domain" description="PLD phosphodiesterase" evidence="6">
    <location>
        <begin position="348"/>
        <end position="375"/>
    </location>
</feature>
<evidence type="ECO:0000256" key="5">
    <source>
        <dbReference type="ARBA" id="ARBA00029594"/>
    </source>
</evidence>
<dbReference type="CDD" id="cd09111">
    <property type="entry name" value="PLDc_ymdC_like_1"/>
    <property type="match status" value="1"/>
</dbReference>
<comment type="caution">
    <text evidence="7">The sequence shown here is derived from an EMBL/GenBank/DDBJ whole genome shotgun (WGS) entry which is preliminary data.</text>
</comment>
<organism evidence="7 8">
    <name type="scientific">Muricoccus nepalensis</name>
    <dbReference type="NCBI Taxonomy" id="1854500"/>
    <lineage>
        <taxon>Bacteria</taxon>
        <taxon>Pseudomonadati</taxon>
        <taxon>Pseudomonadota</taxon>
        <taxon>Alphaproteobacteria</taxon>
        <taxon>Acetobacterales</taxon>
        <taxon>Roseomonadaceae</taxon>
        <taxon>Muricoccus</taxon>
    </lineage>
</organism>
<dbReference type="GO" id="GO:0030572">
    <property type="term" value="F:phosphatidyltransferase activity"/>
    <property type="evidence" value="ECO:0007669"/>
    <property type="project" value="UniProtKB-ARBA"/>
</dbReference>
<keyword evidence="8" id="KW-1185">Reference proteome</keyword>
<accession>A0A502GKQ2</accession>
<feature type="domain" description="PLD phosphodiesterase" evidence="6">
    <location>
        <begin position="107"/>
        <end position="134"/>
    </location>
</feature>
<evidence type="ECO:0000256" key="1">
    <source>
        <dbReference type="ARBA" id="ARBA00003145"/>
    </source>
</evidence>
<reference evidence="7 8" key="1">
    <citation type="journal article" date="2019" name="Environ. Microbiol.">
        <title>Species interactions and distinct microbial communities in high Arctic permafrost affected cryosols are associated with the CH4 and CO2 gas fluxes.</title>
        <authorList>
            <person name="Altshuler I."/>
            <person name="Hamel J."/>
            <person name="Turney S."/>
            <person name="Magnuson E."/>
            <person name="Levesque R."/>
            <person name="Greer C."/>
            <person name="Whyte L.G."/>
        </authorList>
    </citation>
    <scope>NUCLEOTIDE SEQUENCE [LARGE SCALE GENOMIC DNA]</scope>
    <source>
        <strain evidence="7 8">S9.3B</strain>
    </source>
</reference>
<evidence type="ECO:0000256" key="2">
    <source>
        <dbReference type="ARBA" id="ARBA00004613"/>
    </source>
</evidence>
<gene>
    <name evidence="7" type="ORF">EAH89_00920</name>
</gene>
<dbReference type="PANTHER" id="PTHR21248">
    <property type="entry name" value="CARDIOLIPIN SYNTHASE"/>
    <property type="match status" value="1"/>
</dbReference>
<dbReference type="SMART" id="SM00155">
    <property type="entry name" value="PLDc"/>
    <property type="match status" value="2"/>
</dbReference>
<dbReference type="AlphaFoldDB" id="A0A502GKQ2"/>
<dbReference type="OrthoDB" id="9814092at2"/>
<dbReference type="Gene3D" id="3.30.870.10">
    <property type="entry name" value="Endonuclease Chain A"/>
    <property type="match status" value="2"/>
</dbReference>
<sequence length="456" mass="49719">MAVGGLAAFAARVRAARGATRTLDLQYYIWRDDLSGRLLAREVLRVAGRGVRVRLLLDDMYAIGRERYLSAFDAHPFIEVRLFNATRWRRFGKAGLLLEMLFGGWHLNRRMHNKAWIADGQVAICGGRNVGDEYFDASGDFNFRDLDLAVAGPEARAARAVFDRYWQHPLSRPVAEICRAAHERRGGLRGLARRLDRAADRPEARPFRDALRADPVAAEILSGQRAPLSSVPSGCIRFIADDPGKAAGEGEAAERIAPAIGALLEGAASEALLISPYFVPGEAGAVVLERLARRGVRVVVVTNSLAATDVVAVHGGYARYRERLLRAGVELHELRQSGEHGASILGSRGASLHTKALVVDGAQAAVGSFNLDPRSWALNTEMGTFVADRAVAEGVRQEHRRLCAPARSWRLALDPAGGLLWTAGGAGEAWRREPEASASRRALAWLVRRLPLESQL</sequence>
<evidence type="ECO:0000313" key="7">
    <source>
        <dbReference type="EMBL" id="TPG61413.1"/>
    </source>
</evidence>
<dbReference type="InterPro" id="IPR025202">
    <property type="entry name" value="PLD-like_dom"/>
</dbReference>
<dbReference type="Pfam" id="PF13091">
    <property type="entry name" value="PLDc_2"/>
    <property type="match status" value="2"/>
</dbReference>
<name>A0A502GKQ2_9PROT</name>
<dbReference type="SUPFAM" id="SSF56024">
    <property type="entry name" value="Phospholipase D/nuclease"/>
    <property type="match status" value="2"/>
</dbReference>
<evidence type="ECO:0000256" key="4">
    <source>
        <dbReference type="ARBA" id="ARBA00022525"/>
    </source>
</evidence>
<protein>
    <recommendedName>
        <fullName evidence="3">Phospholipase D</fullName>
    </recommendedName>
    <alternativeName>
        <fullName evidence="5">Choline phosphatase</fullName>
    </alternativeName>
</protein>
<proteinExistence type="predicted"/>
<comment type="function">
    <text evidence="1">Could be a virulence factor.</text>
</comment>
<evidence type="ECO:0000259" key="6">
    <source>
        <dbReference type="PROSITE" id="PS50035"/>
    </source>
</evidence>
<dbReference type="EMBL" id="RCZP01000001">
    <property type="protein sequence ID" value="TPG61413.1"/>
    <property type="molecule type" value="Genomic_DNA"/>
</dbReference>
<dbReference type="InterPro" id="IPR001736">
    <property type="entry name" value="PLipase_D/transphosphatidylase"/>
</dbReference>
<dbReference type="GO" id="GO:0005576">
    <property type="term" value="C:extracellular region"/>
    <property type="evidence" value="ECO:0007669"/>
    <property type="project" value="UniProtKB-SubCell"/>
</dbReference>
<dbReference type="PROSITE" id="PS50035">
    <property type="entry name" value="PLD"/>
    <property type="match status" value="2"/>
</dbReference>
<dbReference type="CDD" id="cd09113">
    <property type="entry name" value="PLDc_ymdC_like_2"/>
    <property type="match status" value="1"/>
</dbReference>
<comment type="subcellular location">
    <subcellularLocation>
        <location evidence="2">Secreted</location>
    </subcellularLocation>
</comment>